<dbReference type="GO" id="GO:0015184">
    <property type="term" value="F:L-cystine transmembrane transporter activity"/>
    <property type="evidence" value="ECO:0007669"/>
    <property type="project" value="TreeGrafter"/>
</dbReference>
<feature type="domain" description="ABC transmembrane type-1" evidence="8">
    <location>
        <begin position="22"/>
        <end position="209"/>
    </location>
</feature>
<dbReference type="PROSITE" id="PS50928">
    <property type="entry name" value="ABC_TM1"/>
    <property type="match status" value="1"/>
</dbReference>
<dbReference type="InterPro" id="IPR035906">
    <property type="entry name" value="MetI-like_sf"/>
</dbReference>
<dbReference type="AlphaFoldDB" id="A0A0A3Z201"/>
<dbReference type="Gene3D" id="1.10.3720.10">
    <property type="entry name" value="MetI-like"/>
    <property type="match status" value="1"/>
</dbReference>
<feature type="transmembrane region" description="Helical" evidence="7">
    <location>
        <begin position="67"/>
        <end position="85"/>
    </location>
</feature>
<evidence type="ECO:0000313" key="10">
    <source>
        <dbReference type="Proteomes" id="UP000030351"/>
    </source>
</evidence>
<dbReference type="InterPro" id="IPR043429">
    <property type="entry name" value="ArtM/GltK/GlnP/TcyL/YhdX-like"/>
</dbReference>
<keyword evidence="7" id="KW-0813">Transport</keyword>
<proteinExistence type="inferred from homology"/>
<dbReference type="eggNOG" id="COG0765">
    <property type="taxonomic scope" value="Bacteria"/>
</dbReference>
<organism evidence="9 10">
    <name type="scientific">Erwinia typographi</name>
    <dbReference type="NCBI Taxonomy" id="371042"/>
    <lineage>
        <taxon>Bacteria</taxon>
        <taxon>Pseudomonadati</taxon>
        <taxon>Pseudomonadota</taxon>
        <taxon>Gammaproteobacteria</taxon>
        <taxon>Enterobacterales</taxon>
        <taxon>Erwiniaceae</taxon>
        <taxon>Erwinia</taxon>
    </lineage>
</organism>
<keyword evidence="2" id="KW-0997">Cell inner membrane</keyword>
<evidence type="ECO:0000256" key="6">
    <source>
        <dbReference type="ARBA" id="ARBA00023136"/>
    </source>
</evidence>
<comment type="subcellular location">
    <subcellularLocation>
        <location evidence="1">Cell inner membrane</location>
        <topology evidence="1">Multi-pass membrane protein</topology>
    </subcellularLocation>
    <subcellularLocation>
        <location evidence="7">Cell membrane</location>
        <topology evidence="7">Multi-pass membrane protein</topology>
    </subcellularLocation>
</comment>
<sequence length="218" mass="24000">MQFVLGYQPLQWSDSGYLLLGALNTLAMAGTAGLLGTLVGIPLGWARASSFSFQLLSAPLVDIFRSVPMIIILIVLNSLFSLMNIPTSPYVLGSLALGVWMACVTSEVSRASFLAVPHTFRRGARSLGMNGWQELRHISLPLALRNGLSAWVNLLLSLIKDSALASVVGYVEFMRATQTLINRTHETWLLLLGTGLFYFLICYPVSRYSRYLEKKVAL</sequence>
<dbReference type="PANTHER" id="PTHR30614:SF0">
    <property type="entry name" value="L-CYSTINE TRANSPORT SYSTEM PERMEASE PROTEIN TCYL"/>
    <property type="match status" value="1"/>
</dbReference>
<evidence type="ECO:0000256" key="4">
    <source>
        <dbReference type="ARBA" id="ARBA00022970"/>
    </source>
</evidence>
<name>A0A0A3Z201_9GAMM</name>
<feature type="transmembrane region" description="Helical" evidence="7">
    <location>
        <begin position="188"/>
        <end position="205"/>
    </location>
</feature>
<comment type="caution">
    <text evidence="9">The sequence shown here is derived from an EMBL/GenBank/DDBJ whole genome shotgun (WGS) entry which is preliminary data.</text>
</comment>
<evidence type="ECO:0000256" key="1">
    <source>
        <dbReference type="ARBA" id="ARBA00004429"/>
    </source>
</evidence>
<evidence type="ECO:0000313" key="9">
    <source>
        <dbReference type="EMBL" id="KGT92895.1"/>
    </source>
</evidence>
<keyword evidence="2" id="KW-1003">Cell membrane</keyword>
<comment type="similarity">
    <text evidence="7">Belongs to the binding-protein-dependent transport system permease family.</text>
</comment>
<evidence type="ECO:0000256" key="7">
    <source>
        <dbReference type="RuleBase" id="RU363032"/>
    </source>
</evidence>
<dbReference type="OrthoDB" id="7026155at2"/>
<dbReference type="PANTHER" id="PTHR30614">
    <property type="entry name" value="MEMBRANE COMPONENT OF AMINO ACID ABC TRANSPORTER"/>
    <property type="match status" value="1"/>
</dbReference>
<evidence type="ECO:0000256" key="3">
    <source>
        <dbReference type="ARBA" id="ARBA00022692"/>
    </source>
</evidence>
<keyword evidence="6 7" id="KW-0472">Membrane</keyword>
<dbReference type="EMBL" id="JRUQ01000039">
    <property type="protein sequence ID" value="KGT92895.1"/>
    <property type="molecule type" value="Genomic_DNA"/>
</dbReference>
<dbReference type="Proteomes" id="UP000030351">
    <property type="component" value="Unassembled WGS sequence"/>
</dbReference>
<evidence type="ECO:0000256" key="2">
    <source>
        <dbReference type="ARBA" id="ARBA00022519"/>
    </source>
</evidence>
<keyword evidence="5 7" id="KW-1133">Transmembrane helix</keyword>
<dbReference type="RefSeq" id="WP_034893452.1">
    <property type="nucleotide sequence ID" value="NZ_JRUQ01000039.1"/>
</dbReference>
<evidence type="ECO:0000256" key="5">
    <source>
        <dbReference type="ARBA" id="ARBA00022989"/>
    </source>
</evidence>
<keyword evidence="10" id="KW-1185">Reference proteome</keyword>
<dbReference type="STRING" id="371042.NG99_13250"/>
<feature type="transmembrane region" description="Helical" evidence="7">
    <location>
        <begin position="20"/>
        <end position="46"/>
    </location>
</feature>
<dbReference type="SUPFAM" id="SSF161098">
    <property type="entry name" value="MetI-like"/>
    <property type="match status" value="1"/>
</dbReference>
<evidence type="ECO:0000259" key="8">
    <source>
        <dbReference type="PROSITE" id="PS50928"/>
    </source>
</evidence>
<dbReference type="GO" id="GO:0005886">
    <property type="term" value="C:plasma membrane"/>
    <property type="evidence" value="ECO:0007669"/>
    <property type="project" value="UniProtKB-SubCell"/>
</dbReference>
<accession>A0A0A3Z201</accession>
<gene>
    <name evidence="9" type="ORF">NG99_13250</name>
</gene>
<keyword evidence="3 7" id="KW-0812">Transmembrane</keyword>
<dbReference type="CDD" id="cd06261">
    <property type="entry name" value="TM_PBP2"/>
    <property type="match status" value="1"/>
</dbReference>
<dbReference type="InterPro" id="IPR000515">
    <property type="entry name" value="MetI-like"/>
</dbReference>
<dbReference type="Pfam" id="PF00528">
    <property type="entry name" value="BPD_transp_1"/>
    <property type="match status" value="1"/>
</dbReference>
<reference evidence="9 10" key="1">
    <citation type="submission" date="2014-10" db="EMBL/GenBank/DDBJ databases">
        <title>Genome sequence of Erwinia typographi M043b.</title>
        <authorList>
            <person name="Chan K.-G."/>
            <person name="Tan W.-S."/>
        </authorList>
    </citation>
    <scope>NUCLEOTIDE SEQUENCE [LARGE SCALE GENOMIC DNA]</scope>
    <source>
        <strain evidence="9 10">M043b</strain>
    </source>
</reference>
<keyword evidence="4" id="KW-0029">Amino-acid transport</keyword>
<protein>
    <submittedName>
        <fullName evidence="9">Amino acid ABC transporter</fullName>
    </submittedName>
</protein>